<evidence type="ECO:0000256" key="1">
    <source>
        <dbReference type="SAM" id="Phobius"/>
    </source>
</evidence>
<proteinExistence type="predicted"/>
<dbReference type="OrthoDB" id="9778037at2"/>
<keyword evidence="1" id="KW-0812">Transmembrane</keyword>
<name>A0A5D4T631_9BACI</name>
<evidence type="ECO:0000313" key="4">
    <source>
        <dbReference type="Proteomes" id="UP000322524"/>
    </source>
</evidence>
<dbReference type="InterPro" id="IPR002881">
    <property type="entry name" value="DUF58"/>
</dbReference>
<feature type="domain" description="VWFA" evidence="2">
    <location>
        <begin position="247"/>
        <end position="411"/>
    </location>
</feature>
<accession>A0A5D4T631</accession>
<feature type="transmembrane region" description="Helical" evidence="1">
    <location>
        <begin position="49"/>
        <end position="68"/>
    </location>
</feature>
<dbReference type="InterPro" id="IPR002035">
    <property type="entry name" value="VWF_A"/>
</dbReference>
<dbReference type="SUPFAM" id="SSF53300">
    <property type="entry name" value="vWA-like"/>
    <property type="match status" value="1"/>
</dbReference>
<dbReference type="PANTHER" id="PTHR33608:SF3">
    <property type="entry name" value="SLR2013 PROTEIN"/>
    <property type="match status" value="1"/>
</dbReference>
<dbReference type="Proteomes" id="UP000322524">
    <property type="component" value="Unassembled WGS sequence"/>
</dbReference>
<comment type="caution">
    <text evidence="3">The sequence shown here is derived from an EMBL/GenBank/DDBJ whole genome shotgun (WGS) entry which is preliminary data.</text>
</comment>
<evidence type="ECO:0000313" key="3">
    <source>
        <dbReference type="EMBL" id="TYS70371.1"/>
    </source>
</evidence>
<reference evidence="3 4" key="1">
    <citation type="submission" date="2019-08" db="EMBL/GenBank/DDBJ databases">
        <title>Bacillus genomes from the desert of Cuatro Cienegas, Coahuila.</title>
        <authorList>
            <person name="Olmedo-Alvarez G."/>
        </authorList>
    </citation>
    <scope>NUCLEOTIDE SEQUENCE [LARGE SCALE GENOMIC DNA]</scope>
    <source>
        <strain evidence="3 4">CH28_1T</strain>
    </source>
</reference>
<gene>
    <name evidence="3" type="ORF">FZC76_00260</name>
</gene>
<dbReference type="RefSeq" id="WP_148986282.1">
    <property type="nucleotide sequence ID" value="NZ_VTEV01000001.1"/>
</dbReference>
<dbReference type="SMART" id="SM00327">
    <property type="entry name" value="VWA"/>
    <property type="match status" value="1"/>
</dbReference>
<dbReference type="PANTHER" id="PTHR33608">
    <property type="entry name" value="BLL2464 PROTEIN"/>
    <property type="match status" value="1"/>
</dbReference>
<keyword evidence="1" id="KW-1133">Transmembrane helix</keyword>
<dbReference type="STRING" id="79883.GCA_001636495_02814"/>
<evidence type="ECO:0000259" key="2">
    <source>
        <dbReference type="SMART" id="SM00327"/>
    </source>
</evidence>
<keyword evidence="1" id="KW-0472">Membrane</keyword>
<organism evidence="3 4">
    <name type="scientific">Sutcliffiella horikoshii</name>
    <dbReference type="NCBI Taxonomy" id="79883"/>
    <lineage>
        <taxon>Bacteria</taxon>
        <taxon>Bacillati</taxon>
        <taxon>Bacillota</taxon>
        <taxon>Bacilli</taxon>
        <taxon>Bacillales</taxon>
        <taxon>Bacillaceae</taxon>
        <taxon>Sutcliffiella</taxon>
    </lineage>
</organism>
<protein>
    <submittedName>
        <fullName evidence="3">DUF58 domain-containing protein</fullName>
    </submittedName>
</protein>
<dbReference type="EMBL" id="VTEV01000001">
    <property type="protein sequence ID" value="TYS70371.1"/>
    <property type="molecule type" value="Genomic_DNA"/>
</dbReference>
<dbReference type="Pfam" id="PF01882">
    <property type="entry name" value="DUF58"/>
    <property type="match status" value="1"/>
</dbReference>
<sequence length="453" mass="52248">MNKSLKNLWGRFLFRDKGILPTSRLVLLLSLLSLTFILLSLFVNISWPIIFLSNLFVILFSLVDLVLTPNKKALNMTRTIPSEMERGVSYPVNIVVENPTEYDMNVEIKDGIPQSFFRPFPFTGKVEKNTRKQLTYHTTAPVRGEYLVSHLYLRYQSRIGLWQKQMKFVKEDTIKVIPDMTETKQYLENAQKFLIHEGIAIRKQKSGVGEFSKIRSYVVGDDPRKINWRQTAKLQEVMTNEYEPEHGKYITILIDCGRMMGAELKKGNRLERSLEAALTVAAAALQKGDYVAVLAFSKKVKAYIPPAKGLSHLQTILKTIYNVQVDAAESNYAEVFQYLQLVQKKRSLILLFSDVKTFLYEESALIYLKKVRQRHLFLMIGVEDEILRKRAANPVTSLDETMVKGVAQQQLLRKKREKAKWEKQGLLMTETREERLSTIAVSHYIDTMNRGLL</sequence>
<feature type="transmembrane region" description="Helical" evidence="1">
    <location>
        <begin position="21"/>
        <end position="43"/>
    </location>
</feature>
<dbReference type="AlphaFoldDB" id="A0A5D4T631"/>
<dbReference type="InterPro" id="IPR036465">
    <property type="entry name" value="vWFA_dom_sf"/>
</dbReference>
<dbReference type="Gene3D" id="3.40.50.410">
    <property type="entry name" value="von Willebrand factor, type A domain"/>
    <property type="match status" value="1"/>
</dbReference>